<keyword evidence="3" id="KW-1185">Reference proteome</keyword>
<dbReference type="InterPro" id="IPR011032">
    <property type="entry name" value="GroES-like_sf"/>
</dbReference>
<organism evidence="2 3">
    <name type="scientific">Rhodoferax antarcticus ANT.BR</name>
    <dbReference type="NCBI Taxonomy" id="1111071"/>
    <lineage>
        <taxon>Bacteria</taxon>
        <taxon>Pseudomonadati</taxon>
        <taxon>Pseudomonadota</taxon>
        <taxon>Betaproteobacteria</taxon>
        <taxon>Burkholderiales</taxon>
        <taxon>Comamonadaceae</taxon>
        <taxon>Rhodoferax</taxon>
    </lineage>
</organism>
<name>A0A1Q8YCK3_9BURK</name>
<dbReference type="SUPFAM" id="SSF50129">
    <property type="entry name" value="GroES-like"/>
    <property type="match status" value="1"/>
</dbReference>
<protein>
    <submittedName>
        <fullName evidence="2">Quinone zinc-dependent oxidoreductase</fullName>
    </submittedName>
</protein>
<feature type="region of interest" description="Disordered" evidence="1">
    <location>
        <begin position="74"/>
        <end position="100"/>
    </location>
</feature>
<evidence type="ECO:0000313" key="3">
    <source>
        <dbReference type="Proteomes" id="UP000185911"/>
    </source>
</evidence>
<comment type="caution">
    <text evidence="2">The sequence shown here is derived from an EMBL/GenBank/DDBJ whole genome shotgun (WGS) entry which is preliminary data.</text>
</comment>
<feature type="compositionally biased region" description="Basic residues" evidence="1">
    <location>
        <begin position="76"/>
        <end position="86"/>
    </location>
</feature>
<gene>
    <name evidence="2" type="ORF">BLL52_2000</name>
</gene>
<evidence type="ECO:0000313" key="2">
    <source>
        <dbReference type="EMBL" id="OLP05774.1"/>
    </source>
</evidence>
<dbReference type="Gene3D" id="3.90.180.10">
    <property type="entry name" value="Medium-chain alcohol dehydrogenases, catalytic domain"/>
    <property type="match status" value="1"/>
</dbReference>
<dbReference type="STRING" id="81479.RA876_04345"/>
<sequence length="100" mass="10422">MQLTEFGGPEKLVYRTDLAVPEPLAGEVMVQVGACGINNTDIWTREGAYGAGAEGGWRGSDFDPSGQGAFSGCLGHGRHRLPRRPKSGADDLTAIGPAHG</sequence>
<reference evidence="2 3" key="1">
    <citation type="submission" date="2017-01" db="EMBL/GenBank/DDBJ databases">
        <title>Genome sequence of Rhodoferax antarcticus ANT.BR, a psychrophilic purple nonsulfur bacterium from an Antarctic microbial mat.</title>
        <authorList>
            <person name="Baker J."/>
            <person name="Riester C."/>
            <person name="Skinner B."/>
            <person name="Newell A."/>
            <person name="Swingley W."/>
            <person name="Madigan M."/>
            <person name="Jung D."/>
            <person name="Asao M."/>
            <person name="Chen M."/>
            <person name="Loughlin P."/>
            <person name="Pan H."/>
            <person name="Lin S."/>
            <person name="Li N."/>
            <person name="Shaw J."/>
            <person name="Prado M."/>
            <person name="Sherman C."/>
            <person name="Li X."/>
            <person name="Tang J."/>
            <person name="Blankenship R."/>
            <person name="Zhao T."/>
            <person name="Touchman J."/>
            <person name="Sattley M."/>
        </authorList>
    </citation>
    <scope>NUCLEOTIDE SEQUENCE [LARGE SCALE GENOMIC DNA]</scope>
    <source>
        <strain evidence="2 3">ANT.BR</strain>
    </source>
</reference>
<accession>A0A1Q8YCK3</accession>
<dbReference type="AlphaFoldDB" id="A0A1Q8YCK3"/>
<dbReference type="Proteomes" id="UP000185911">
    <property type="component" value="Unassembled WGS sequence"/>
</dbReference>
<dbReference type="EMBL" id="MSYM01000013">
    <property type="protein sequence ID" value="OLP05774.1"/>
    <property type="molecule type" value="Genomic_DNA"/>
</dbReference>
<proteinExistence type="predicted"/>
<evidence type="ECO:0000256" key="1">
    <source>
        <dbReference type="SAM" id="MobiDB-lite"/>
    </source>
</evidence>